<organism evidence="1 2">
    <name type="scientific">Rhizoctonia solani</name>
    <dbReference type="NCBI Taxonomy" id="456999"/>
    <lineage>
        <taxon>Eukaryota</taxon>
        <taxon>Fungi</taxon>
        <taxon>Dikarya</taxon>
        <taxon>Basidiomycota</taxon>
        <taxon>Agaricomycotina</taxon>
        <taxon>Agaricomycetes</taxon>
        <taxon>Cantharellales</taxon>
        <taxon>Ceratobasidiaceae</taxon>
        <taxon>Rhizoctonia</taxon>
    </lineage>
</organism>
<comment type="caution">
    <text evidence="1">The sequence shown here is derived from an EMBL/GenBank/DDBJ whole genome shotgun (WGS) entry which is preliminary data.</text>
</comment>
<accession>A0A8H3GQ01</accession>
<evidence type="ECO:0000313" key="2">
    <source>
        <dbReference type="Proteomes" id="UP000663826"/>
    </source>
</evidence>
<reference evidence="1" key="1">
    <citation type="submission" date="2021-01" db="EMBL/GenBank/DDBJ databases">
        <authorList>
            <person name="Kaushik A."/>
        </authorList>
    </citation>
    <scope>NUCLEOTIDE SEQUENCE</scope>
    <source>
        <strain evidence="1">AG1-1B</strain>
    </source>
</reference>
<evidence type="ECO:0008006" key="3">
    <source>
        <dbReference type="Google" id="ProtNLM"/>
    </source>
</evidence>
<gene>
    <name evidence="1" type="ORF">RDB_LOCUS87730</name>
</gene>
<proteinExistence type="predicted"/>
<sequence length="577" mass="65608">MPESLKFPQSNTSCSAILQWEAAGAALLAALTNYANTSTHLNANIRLYDPYNTALVTQIDSALDIHSAIGTQLKQLGAPLARTRNELVRPLNRVPEEILFQIFFHYIYDTQTRDEYPARYTLMNWMEHRLWQIYRRRHNLLNVCSLWKRIILIRAELWCVIPIAGGLKAIGNESFKGFLQRARSQPLYVTVTTSDTIPDHVFDELSTHISQTALLSICTRSLPVMRHVLTAFLQKGTSSLTGLSLDGERAVDHEPVQESDYIFSRNTNQKTTSLKIIIESLLTLRITGAYFCWDPAYASKLVDLRLENITFASHRELAAYLLSISSAPQLLNLTMISVHCIATSTDELPSTKIHFPSLRSLTLSDLYLNVLQVLFALLDTGLYRLTLGLTYLSVCYRLSGQYGDPARRHNLHELLDILSQLHVDSLLIDGNMRSVLRRNPAKMSGLLGILPRLEKLTLLRWKFDMEDWQSLVPPRRASSEYALNELHFPVLKRLDLISAAVLEEEGLKDVIKSHQIRRLGLDAKRYDIPNLMTGGLEKPRPLSDEIVGWLRAELEELHLNKPDGLSLESYLSIRDLW</sequence>
<protein>
    <recommendedName>
        <fullName evidence="3">F-box domain-containing protein</fullName>
    </recommendedName>
</protein>
<dbReference type="EMBL" id="CAJMWQ010001724">
    <property type="protein sequence ID" value="CAE6460361.1"/>
    <property type="molecule type" value="Genomic_DNA"/>
</dbReference>
<dbReference type="Proteomes" id="UP000663826">
    <property type="component" value="Unassembled WGS sequence"/>
</dbReference>
<name>A0A8H3GQ01_9AGAM</name>
<dbReference type="AlphaFoldDB" id="A0A8H3GQ01"/>
<evidence type="ECO:0000313" key="1">
    <source>
        <dbReference type="EMBL" id="CAE6460361.1"/>
    </source>
</evidence>